<dbReference type="OrthoDB" id="427960at2759"/>
<feature type="compositionally biased region" description="Polar residues" evidence="2">
    <location>
        <begin position="334"/>
        <end position="356"/>
    </location>
</feature>
<dbReference type="GO" id="GO:0003676">
    <property type="term" value="F:nucleic acid binding"/>
    <property type="evidence" value="ECO:0007669"/>
    <property type="project" value="InterPro"/>
</dbReference>
<dbReference type="InterPro" id="IPR036875">
    <property type="entry name" value="Znf_CCHC_sf"/>
</dbReference>
<keyword evidence="5" id="KW-1185">Reference proteome</keyword>
<proteinExistence type="predicted"/>
<feature type="domain" description="CCHC-type" evidence="3">
    <location>
        <begin position="184"/>
        <end position="199"/>
    </location>
</feature>
<dbReference type="Gramene" id="rna-gnl|WGS:NBSK|LSAT_3X111681_mrna">
    <property type="protein sequence ID" value="cds-PLY64750.1"/>
    <property type="gene ID" value="gene-LSAT_3X111681"/>
</dbReference>
<evidence type="ECO:0000259" key="3">
    <source>
        <dbReference type="PROSITE" id="PS50158"/>
    </source>
</evidence>
<evidence type="ECO:0000256" key="2">
    <source>
        <dbReference type="SAM" id="MobiDB-lite"/>
    </source>
</evidence>
<protein>
    <recommendedName>
        <fullName evidence="3">CCHC-type domain-containing protein</fullName>
    </recommendedName>
</protein>
<feature type="domain" description="CCHC-type" evidence="3">
    <location>
        <begin position="261"/>
        <end position="274"/>
    </location>
</feature>
<keyword evidence="1" id="KW-0863">Zinc-finger</keyword>
<sequence length="442" mass="49315">MVKSDSKTSTSTQSEEVEERKPNPSLILLSRDDDAYEDLSLKQVEKLVVGECSNVNSNDNASFSSYSEVIITDVREIIKNTKEMTGAQSNVEDAEKKEEGIELIETNGVLEIDTMEKSDNVVLRKLLRGLRYFDPPDNNLRNCYNCGETGHTLVNCLSAKRKKPCFVCGSLEHNAKQCKQGKDCYICKKSGHRARNCPEKTTKSFQKAKLCLKCGDSGHEIFTCKNFYSPDDLKEVKCYICKSFGHLCCVDYGKGASEVSCYRCGQLGHSGLECVNSHAHAETSNTMSPSSCYKCGVEGHKARKCPTSTKKRKRKAKFSHKLQDNHDQIGVRSAPSTVTEGRNRNITQNGHSTSYQPKHRGGWMNEDHDGNYHVNEWGSPSTPQTYKSNNSFHGNHDANSNGFSFPYEASSASNGYQHGFSRSRFGDSGNYGIGRRDYNLDN</sequence>
<feature type="domain" description="CCHC-type" evidence="3">
    <location>
        <begin position="143"/>
        <end position="156"/>
    </location>
</feature>
<dbReference type="PROSITE" id="PS50158">
    <property type="entry name" value="ZF_CCHC"/>
    <property type="match status" value="4"/>
</dbReference>
<dbReference type="InterPro" id="IPR001878">
    <property type="entry name" value="Znf_CCHC"/>
</dbReference>
<dbReference type="SUPFAM" id="SSF57756">
    <property type="entry name" value="Retrovirus zinc finger-like domains"/>
    <property type="match status" value="3"/>
</dbReference>
<feature type="region of interest" description="Disordered" evidence="2">
    <location>
        <begin position="420"/>
        <end position="442"/>
    </location>
</feature>
<feature type="region of interest" description="Disordered" evidence="2">
    <location>
        <begin position="1"/>
        <end position="27"/>
    </location>
</feature>
<dbReference type="PANTHER" id="PTHR46978">
    <property type="entry name" value="ZINC KNUCKLE (CCHC-TYPE) FAMILY PROTEIN"/>
    <property type="match status" value="1"/>
</dbReference>
<feature type="region of interest" description="Disordered" evidence="2">
    <location>
        <begin position="329"/>
        <end position="359"/>
    </location>
</feature>
<dbReference type="Pfam" id="PF00098">
    <property type="entry name" value="zf-CCHC"/>
    <property type="match status" value="3"/>
</dbReference>
<accession>A0A9R1W963</accession>
<dbReference type="Proteomes" id="UP000235145">
    <property type="component" value="Unassembled WGS sequence"/>
</dbReference>
<gene>
    <name evidence="4" type="ORF">LSAT_V11C300146550</name>
</gene>
<evidence type="ECO:0000256" key="1">
    <source>
        <dbReference type="PROSITE-ProRule" id="PRU00047"/>
    </source>
</evidence>
<dbReference type="PANTHER" id="PTHR46978:SF1">
    <property type="entry name" value="ZINC KNUCKLE (CCHC-TYPE) FAMILY PROTEIN"/>
    <property type="match status" value="1"/>
</dbReference>
<reference evidence="4 5" key="1">
    <citation type="journal article" date="2017" name="Nat. Commun.">
        <title>Genome assembly with in vitro proximity ligation data and whole-genome triplication in lettuce.</title>
        <authorList>
            <person name="Reyes-Chin-Wo S."/>
            <person name="Wang Z."/>
            <person name="Yang X."/>
            <person name="Kozik A."/>
            <person name="Arikit S."/>
            <person name="Song C."/>
            <person name="Xia L."/>
            <person name="Froenicke L."/>
            <person name="Lavelle D.O."/>
            <person name="Truco M.J."/>
            <person name="Xia R."/>
            <person name="Zhu S."/>
            <person name="Xu C."/>
            <person name="Xu H."/>
            <person name="Xu X."/>
            <person name="Cox K."/>
            <person name="Korf I."/>
            <person name="Meyers B.C."/>
            <person name="Michelmore R.W."/>
        </authorList>
    </citation>
    <scope>NUCLEOTIDE SEQUENCE [LARGE SCALE GENOMIC DNA]</scope>
    <source>
        <strain evidence="5">cv. Salinas</strain>
        <tissue evidence="4">Seedlings</tissue>
    </source>
</reference>
<dbReference type="AlphaFoldDB" id="A0A9R1W963"/>
<keyword evidence="1" id="KW-0479">Metal-binding</keyword>
<evidence type="ECO:0000313" key="4">
    <source>
        <dbReference type="EMBL" id="KAJ0218622.1"/>
    </source>
</evidence>
<name>A0A9R1W963_LACSA</name>
<dbReference type="GO" id="GO:0008270">
    <property type="term" value="F:zinc ion binding"/>
    <property type="evidence" value="ECO:0007669"/>
    <property type="project" value="UniProtKB-KW"/>
</dbReference>
<organism evidence="4 5">
    <name type="scientific">Lactuca sativa</name>
    <name type="common">Garden lettuce</name>
    <dbReference type="NCBI Taxonomy" id="4236"/>
    <lineage>
        <taxon>Eukaryota</taxon>
        <taxon>Viridiplantae</taxon>
        <taxon>Streptophyta</taxon>
        <taxon>Embryophyta</taxon>
        <taxon>Tracheophyta</taxon>
        <taxon>Spermatophyta</taxon>
        <taxon>Magnoliopsida</taxon>
        <taxon>eudicotyledons</taxon>
        <taxon>Gunneridae</taxon>
        <taxon>Pentapetalae</taxon>
        <taxon>asterids</taxon>
        <taxon>campanulids</taxon>
        <taxon>Asterales</taxon>
        <taxon>Asteraceae</taxon>
        <taxon>Cichorioideae</taxon>
        <taxon>Cichorieae</taxon>
        <taxon>Lactucinae</taxon>
        <taxon>Lactuca</taxon>
    </lineage>
</organism>
<feature type="domain" description="CCHC-type" evidence="3">
    <location>
        <begin position="292"/>
        <end position="306"/>
    </location>
</feature>
<comment type="caution">
    <text evidence="4">The sequence shown here is derived from an EMBL/GenBank/DDBJ whole genome shotgun (WGS) entry which is preliminary data.</text>
</comment>
<dbReference type="SMART" id="SM00343">
    <property type="entry name" value="ZnF_C2HC"/>
    <property type="match status" value="7"/>
</dbReference>
<dbReference type="EMBL" id="NBSK02000003">
    <property type="protein sequence ID" value="KAJ0218622.1"/>
    <property type="molecule type" value="Genomic_DNA"/>
</dbReference>
<keyword evidence="1" id="KW-0862">Zinc</keyword>
<dbReference type="Gene3D" id="4.10.60.10">
    <property type="entry name" value="Zinc finger, CCHC-type"/>
    <property type="match status" value="4"/>
</dbReference>
<evidence type="ECO:0000313" key="5">
    <source>
        <dbReference type="Proteomes" id="UP000235145"/>
    </source>
</evidence>